<reference evidence="2 3" key="1">
    <citation type="submission" date="2017-02" db="EMBL/GenBank/DDBJ databases">
        <authorList>
            <person name="Peterson S.W."/>
        </authorList>
    </citation>
    <scope>NUCLEOTIDE SEQUENCE [LARGE SCALE GENOMIC DNA]</scope>
    <source>
        <strain evidence="2">C6</strain>
    </source>
</reference>
<evidence type="ECO:0000256" key="1">
    <source>
        <dbReference type="SAM" id="Phobius"/>
    </source>
</evidence>
<sequence>MPIDTIKHSIHIRRKKNKIVFDNIDRLWDIGRGADSAQDILDRLHPWNAPITLKFENVLPILLGIVGIFFIVPVFFVGEHIWTLFSFLFGLGCLLWAYLSYEQDDPLEEVTDYLEKQIIHKKYLLNEFTPPQHIGVALQPAFFIAHLKQLFPIFNQGTISNDIPYYASTTWQDEAGQQHQVLLFQYHFVDEIRVRDKDGNELKVKEVHKDLWGCFVFEVPTQGLAITAYNKKFYYPYSFPWHSSDIQINQKLKFFGTDQMQMAKLLSPAFVLRTADFFRSREGDLLFHPEKNILCYISPQNLFEISSKAKKINDISTLRGHLRTFKLPYLERLESDLTQFLK</sequence>
<proteinExistence type="predicted"/>
<dbReference type="Proteomes" id="UP000196240">
    <property type="component" value="Unassembled WGS sequence"/>
</dbReference>
<accession>A0A1R7QH63</accession>
<feature type="transmembrane region" description="Helical" evidence="1">
    <location>
        <begin position="82"/>
        <end position="99"/>
    </location>
</feature>
<dbReference type="EMBL" id="FUUY01000015">
    <property type="protein sequence ID" value="SJX23531.1"/>
    <property type="molecule type" value="Genomic_DNA"/>
</dbReference>
<dbReference type="RefSeq" id="WP_087014658.1">
    <property type="nucleotide sequence ID" value="NZ_FUUY01000015.1"/>
</dbReference>
<evidence type="ECO:0000313" key="2">
    <source>
        <dbReference type="EMBL" id="SJX23531.1"/>
    </source>
</evidence>
<keyword evidence="1" id="KW-0472">Membrane</keyword>
<organism evidence="2 3">
    <name type="scientific">Acinetobacter johnsonii</name>
    <dbReference type="NCBI Taxonomy" id="40214"/>
    <lineage>
        <taxon>Bacteria</taxon>
        <taxon>Pseudomonadati</taxon>
        <taxon>Pseudomonadota</taxon>
        <taxon>Gammaproteobacteria</taxon>
        <taxon>Moraxellales</taxon>
        <taxon>Moraxellaceae</taxon>
        <taxon>Acinetobacter</taxon>
    </lineage>
</organism>
<gene>
    <name evidence="2" type="ORF">ACNJC6_03202</name>
</gene>
<evidence type="ECO:0008006" key="4">
    <source>
        <dbReference type="Google" id="ProtNLM"/>
    </source>
</evidence>
<name>A0A1R7QH63_ACIJO</name>
<dbReference type="AlphaFoldDB" id="A0A1R7QH63"/>
<keyword evidence="1" id="KW-1133">Transmembrane helix</keyword>
<keyword evidence="1" id="KW-0812">Transmembrane</keyword>
<protein>
    <recommendedName>
        <fullName evidence="4">DUF3137 domain-containing protein</fullName>
    </recommendedName>
</protein>
<feature type="transmembrane region" description="Helical" evidence="1">
    <location>
        <begin position="58"/>
        <end position="76"/>
    </location>
</feature>
<evidence type="ECO:0000313" key="3">
    <source>
        <dbReference type="Proteomes" id="UP000196240"/>
    </source>
</evidence>